<protein>
    <submittedName>
        <fullName evidence="3">Uncharacterized protein</fullName>
    </submittedName>
</protein>
<sequence length="269" mass="31394">MNHTVTSHSSQNSQRIMRPTTYSRSRSVSPSIPVKTWQFWYYSKDNIERLPPSRKALVVRPNDERRARRLEQERNELSSAYDDYERHRKFLNRQQTRSQLQMRMTHNIMKEDFLGTVSPSRTLNSTLSSTSSLANDVSSPVFSSGANTPLPDRGAKRIQRRRNQHPHIDDTLSPGLSFGNQRRTRYNEDIVSSMDQLDQFDRQLKITRKQTKRIQEAISANERGPELSLPYSDPTDGPPLPNYRKAEKFRGKLRKMEREQDVQSTSKQE</sequence>
<comment type="caution">
    <text evidence="3">The sequence shown here is derived from an EMBL/GenBank/DDBJ whole genome shotgun (WGS) entry which is preliminary data.</text>
</comment>
<name>A0ABQ9Y083_9EUKA</name>
<feature type="compositionally biased region" description="Polar residues" evidence="2">
    <location>
        <begin position="1"/>
        <end position="15"/>
    </location>
</feature>
<feature type="compositionally biased region" description="Basic and acidic residues" evidence="2">
    <location>
        <begin position="244"/>
        <end position="261"/>
    </location>
</feature>
<accession>A0ABQ9Y083</accession>
<dbReference type="Proteomes" id="UP001281761">
    <property type="component" value="Unassembled WGS sequence"/>
</dbReference>
<feature type="coiled-coil region" evidence="1">
    <location>
        <begin position="60"/>
        <end position="94"/>
    </location>
</feature>
<gene>
    <name evidence="3" type="ORF">BLNAU_7982</name>
</gene>
<reference evidence="3 4" key="1">
    <citation type="journal article" date="2022" name="bioRxiv">
        <title>Genomics of Preaxostyla Flagellates Illuminates Evolutionary Transitions and the Path Towards Mitochondrial Loss.</title>
        <authorList>
            <person name="Novak L.V.F."/>
            <person name="Treitli S.C."/>
            <person name="Pyrih J."/>
            <person name="Halakuc P."/>
            <person name="Pipaliya S.V."/>
            <person name="Vacek V."/>
            <person name="Brzon O."/>
            <person name="Soukal P."/>
            <person name="Eme L."/>
            <person name="Dacks J.B."/>
            <person name="Karnkowska A."/>
            <person name="Elias M."/>
            <person name="Hampl V."/>
        </authorList>
    </citation>
    <scope>NUCLEOTIDE SEQUENCE [LARGE SCALE GENOMIC DNA]</scope>
    <source>
        <strain evidence="3">NAU3</strain>
        <tissue evidence="3">Gut</tissue>
    </source>
</reference>
<feature type="region of interest" description="Disordered" evidence="2">
    <location>
        <begin position="1"/>
        <end position="28"/>
    </location>
</feature>
<evidence type="ECO:0000313" key="3">
    <source>
        <dbReference type="EMBL" id="KAK2957152.1"/>
    </source>
</evidence>
<feature type="compositionally biased region" description="Polar residues" evidence="2">
    <location>
        <begin position="134"/>
        <end position="147"/>
    </location>
</feature>
<evidence type="ECO:0000256" key="2">
    <source>
        <dbReference type="SAM" id="MobiDB-lite"/>
    </source>
</evidence>
<evidence type="ECO:0000313" key="4">
    <source>
        <dbReference type="Proteomes" id="UP001281761"/>
    </source>
</evidence>
<keyword evidence="1" id="KW-0175">Coiled coil</keyword>
<feature type="compositionally biased region" description="Basic residues" evidence="2">
    <location>
        <begin position="156"/>
        <end position="165"/>
    </location>
</feature>
<evidence type="ECO:0000256" key="1">
    <source>
        <dbReference type="SAM" id="Coils"/>
    </source>
</evidence>
<feature type="region of interest" description="Disordered" evidence="2">
    <location>
        <begin position="216"/>
        <end position="269"/>
    </location>
</feature>
<organism evidence="3 4">
    <name type="scientific">Blattamonas nauphoetae</name>
    <dbReference type="NCBI Taxonomy" id="2049346"/>
    <lineage>
        <taxon>Eukaryota</taxon>
        <taxon>Metamonada</taxon>
        <taxon>Preaxostyla</taxon>
        <taxon>Oxymonadida</taxon>
        <taxon>Blattamonas</taxon>
    </lineage>
</organism>
<proteinExistence type="predicted"/>
<keyword evidence="4" id="KW-1185">Reference proteome</keyword>
<feature type="region of interest" description="Disordered" evidence="2">
    <location>
        <begin position="131"/>
        <end position="181"/>
    </location>
</feature>
<dbReference type="EMBL" id="JARBJD010000049">
    <property type="protein sequence ID" value="KAK2957152.1"/>
    <property type="molecule type" value="Genomic_DNA"/>
</dbReference>